<dbReference type="OrthoDB" id="9790745at2"/>
<dbReference type="AlphaFoldDB" id="A0A1I0X8U0"/>
<dbReference type="Pfam" id="PF22752">
    <property type="entry name" value="DUF488-N3i"/>
    <property type="match status" value="1"/>
</dbReference>
<gene>
    <name evidence="1" type="ORF">SAMN04488072_104253</name>
</gene>
<dbReference type="PANTHER" id="PTHR36849:SF1">
    <property type="entry name" value="CYTOPLASMIC PROTEIN"/>
    <property type="match status" value="1"/>
</dbReference>
<reference evidence="1 2" key="1">
    <citation type="submission" date="2016-10" db="EMBL/GenBank/DDBJ databases">
        <authorList>
            <person name="de Groot N.N."/>
        </authorList>
    </citation>
    <scope>NUCLEOTIDE SEQUENCE [LARGE SCALE GENOMIC DNA]</scope>
    <source>
        <strain evidence="1 2">CGMCC 1.3702</strain>
    </source>
</reference>
<dbReference type="InterPro" id="IPR052552">
    <property type="entry name" value="YeaO-like"/>
</dbReference>
<dbReference type="Proteomes" id="UP000198642">
    <property type="component" value="Unassembled WGS sequence"/>
</dbReference>
<keyword evidence="2" id="KW-1185">Reference proteome</keyword>
<sequence length="119" mass="14180">MAVNIKRIYDQTEQKDGIRVLVDRVWPRGISKDDAQLDYWLKELGPSTDLRKWFGHDPDRYDVFKQKYKAELEKGQQQEALQKLKDLTRKHNKQLTLLFSAKDEQHNQARVLKEILDTQ</sequence>
<dbReference type="RefSeq" id="WP_090235667.1">
    <property type="nucleotide sequence ID" value="NZ_FOJW01000004.1"/>
</dbReference>
<evidence type="ECO:0000313" key="2">
    <source>
        <dbReference type="Proteomes" id="UP000198642"/>
    </source>
</evidence>
<protein>
    <submittedName>
        <fullName evidence="1">Uncharacterized conserved protein YeaO, DUF488 family</fullName>
    </submittedName>
</protein>
<accession>A0A1I0X8U0</accession>
<dbReference type="STRING" id="237679.SAMN04488072_104253"/>
<dbReference type="EMBL" id="FOJW01000004">
    <property type="protein sequence ID" value="SFA97452.1"/>
    <property type="molecule type" value="Genomic_DNA"/>
</dbReference>
<organism evidence="1 2">
    <name type="scientific">Lentibacillus halodurans</name>
    <dbReference type="NCBI Taxonomy" id="237679"/>
    <lineage>
        <taxon>Bacteria</taxon>
        <taxon>Bacillati</taxon>
        <taxon>Bacillota</taxon>
        <taxon>Bacilli</taxon>
        <taxon>Bacillales</taxon>
        <taxon>Bacillaceae</taxon>
        <taxon>Lentibacillus</taxon>
    </lineage>
</organism>
<dbReference type="PANTHER" id="PTHR36849">
    <property type="entry name" value="CYTOPLASMIC PROTEIN-RELATED"/>
    <property type="match status" value="1"/>
</dbReference>
<name>A0A1I0X8U0_9BACI</name>
<proteinExistence type="predicted"/>
<evidence type="ECO:0000313" key="1">
    <source>
        <dbReference type="EMBL" id="SFA97452.1"/>
    </source>
</evidence>